<protein>
    <submittedName>
        <fullName evidence="2">DUF2333 family protein</fullName>
    </submittedName>
</protein>
<dbReference type="EMBL" id="SHAG01000005">
    <property type="protein sequence ID" value="RZO77124.1"/>
    <property type="molecule type" value="Genomic_DNA"/>
</dbReference>
<name>A0A520S3T9_9GAMM</name>
<evidence type="ECO:0000256" key="1">
    <source>
        <dbReference type="SAM" id="Phobius"/>
    </source>
</evidence>
<keyword evidence="1" id="KW-1133">Transmembrane helix</keyword>
<keyword evidence="1" id="KW-0472">Membrane</keyword>
<keyword evidence="1" id="KW-0812">Transmembrane</keyword>
<dbReference type="Pfam" id="PF10095">
    <property type="entry name" value="DUF2333"/>
    <property type="match status" value="1"/>
</dbReference>
<proteinExistence type="predicted"/>
<gene>
    <name evidence="2" type="ORF">EVA68_02360</name>
</gene>
<dbReference type="Proteomes" id="UP000316199">
    <property type="component" value="Unassembled WGS sequence"/>
</dbReference>
<feature type="transmembrane region" description="Helical" evidence="1">
    <location>
        <begin position="21"/>
        <end position="39"/>
    </location>
</feature>
<reference evidence="2 3" key="1">
    <citation type="submission" date="2019-02" db="EMBL/GenBank/DDBJ databases">
        <title>Prokaryotic population dynamics and viral predation in marine succession experiment using metagenomics: the confinement effect.</title>
        <authorList>
            <person name="Haro-Moreno J.M."/>
            <person name="Rodriguez-Valera F."/>
            <person name="Lopez-Perez M."/>
        </authorList>
    </citation>
    <scope>NUCLEOTIDE SEQUENCE [LARGE SCALE GENOMIC DNA]</scope>
    <source>
        <strain evidence="2">MED-G157</strain>
    </source>
</reference>
<comment type="caution">
    <text evidence="2">The sequence shown here is derived from an EMBL/GenBank/DDBJ whole genome shotgun (WGS) entry which is preliminary data.</text>
</comment>
<dbReference type="PIRSF" id="PIRSF029693">
    <property type="entry name" value="UCP029693"/>
    <property type="match status" value="1"/>
</dbReference>
<organism evidence="2 3">
    <name type="scientific">OM182 bacterium</name>
    <dbReference type="NCBI Taxonomy" id="2510334"/>
    <lineage>
        <taxon>Bacteria</taxon>
        <taxon>Pseudomonadati</taxon>
        <taxon>Pseudomonadota</taxon>
        <taxon>Gammaproteobacteria</taxon>
        <taxon>OMG group</taxon>
        <taxon>OM182 clade</taxon>
    </lineage>
</organism>
<dbReference type="InterPro" id="IPR016936">
    <property type="entry name" value="UCP029693"/>
</dbReference>
<evidence type="ECO:0000313" key="3">
    <source>
        <dbReference type="Proteomes" id="UP000316199"/>
    </source>
</evidence>
<dbReference type="AlphaFoldDB" id="A0A520S3T9"/>
<accession>A0A520S3T9</accession>
<evidence type="ECO:0000313" key="2">
    <source>
        <dbReference type="EMBL" id="RZO77124.1"/>
    </source>
</evidence>
<sequence>MLDIRTRIKKETQAAGIPWSAGILLIVASSIIAVLGFIWNKEEELFEVENITSQVLATNQATKVTGSTTVAVMIEISNRLLGKRGGYISNDIVPPGVWMDNVPNWEFGVLVQLRDMARTMRNNFSRSQSQSMENPALVVAENQFYFDSNSWMLPATESEYRKGIRELNTYLVRLGSTDETDAQFYARADNLGIWLSEVETRLGSLSQRLSASIGKRQINTSLAGDSAAKQSTNTSMEIQVKTPWLELDDIFYEARGTTWGLIHLLKAIEIDFQDVLEKKNASVSLQHIIRELEASQETLWSPVVLNGSGFGIVANHSLVMGSHISRANAAIIELRRLLEDG</sequence>